<dbReference type="EnsemblProtists" id="EKX49327">
    <property type="protein sequence ID" value="EKX49327"/>
    <property type="gene ID" value="GUITHDRAFT_52583"/>
</dbReference>
<feature type="non-terminal residue" evidence="3">
    <location>
        <position position="103"/>
    </location>
</feature>
<dbReference type="EMBL" id="JH992982">
    <property type="protein sequence ID" value="EKX49327.1"/>
    <property type="molecule type" value="Genomic_DNA"/>
</dbReference>
<dbReference type="HOGENOM" id="CLU_2313573_0_0_1"/>
<dbReference type="Pfam" id="PF02493">
    <property type="entry name" value="MORN"/>
    <property type="match status" value="4"/>
</dbReference>
<evidence type="ECO:0000313" key="3">
    <source>
        <dbReference type="EMBL" id="EKX49327.1"/>
    </source>
</evidence>
<feature type="region of interest" description="Disordered" evidence="2">
    <location>
        <begin position="1"/>
        <end position="81"/>
    </location>
</feature>
<feature type="compositionally biased region" description="Basic and acidic residues" evidence="2">
    <location>
        <begin position="51"/>
        <end position="60"/>
    </location>
</feature>
<evidence type="ECO:0000256" key="2">
    <source>
        <dbReference type="SAM" id="MobiDB-lite"/>
    </source>
</evidence>
<dbReference type="PaxDb" id="55529-EKX49327"/>
<reference evidence="5" key="2">
    <citation type="submission" date="2012-11" db="EMBL/GenBank/DDBJ databases">
        <authorList>
            <person name="Kuo A."/>
            <person name="Curtis B.A."/>
            <person name="Tanifuji G."/>
            <person name="Burki F."/>
            <person name="Gruber A."/>
            <person name="Irimia M."/>
            <person name="Maruyama S."/>
            <person name="Arias M.C."/>
            <person name="Ball S.G."/>
            <person name="Gile G.H."/>
            <person name="Hirakawa Y."/>
            <person name="Hopkins J.F."/>
            <person name="Rensing S.A."/>
            <person name="Schmutz J."/>
            <person name="Symeonidi A."/>
            <person name="Elias M."/>
            <person name="Eveleigh R.J."/>
            <person name="Herman E.K."/>
            <person name="Klute M.J."/>
            <person name="Nakayama T."/>
            <person name="Obornik M."/>
            <person name="Reyes-Prieto A."/>
            <person name="Armbrust E.V."/>
            <person name="Aves S.J."/>
            <person name="Beiko R.G."/>
            <person name="Coutinho P."/>
            <person name="Dacks J.B."/>
            <person name="Durnford D.G."/>
            <person name="Fast N.M."/>
            <person name="Green B.R."/>
            <person name="Grisdale C."/>
            <person name="Hempe F."/>
            <person name="Henrissat B."/>
            <person name="Hoppner M.P."/>
            <person name="Ishida K.-I."/>
            <person name="Kim E."/>
            <person name="Koreny L."/>
            <person name="Kroth P.G."/>
            <person name="Liu Y."/>
            <person name="Malik S.-B."/>
            <person name="Maier U.G."/>
            <person name="McRose D."/>
            <person name="Mock T."/>
            <person name="Neilson J.A."/>
            <person name="Onodera N.T."/>
            <person name="Poole A.M."/>
            <person name="Pritham E.J."/>
            <person name="Richards T.A."/>
            <person name="Rocap G."/>
            <person name="Roy S.W."/>
            <person name="Sarai C."/>
            <person name="Schaack S."/>
            <person name="Shirato S."/>
            <person name="Slamovits C.H."/>
            <person name="Spencer D.F."/>
            <person name="Suzuki S."/>
            <person name="Worden A.Z."/>
            <person name="Zauner S."/>
            <person name="Barry K."/>
            <person name="Bell C."/>
            <person name="Bharti A.K."/>
            <person name="Crow J.A."/>
            <person name="Grimwood J."/>
            <person name="Kramer R."/>
            <person name="Lindquist E."/>
            <person name="Lucas S."/>
            <person name="Salamov A."/>
            <person name="McFadden G.I."/>
            <person name="Lane C.E."/>
            <person name="Keeling P.J."/>
            <person name="Gray M.W."/>
            <person name="Grigoriev I.V."/>
            <person name="Archibald J.M."/>
        </authorList>
    </citation>
    <scope>NUCLEOTIDE SEQUENCE</scope>
    <source>
        <strain evidence="5">CCMP2712</strain>
    </source>
</reference>
<reference evidence="4" key="3">
    <citation type="submission" date="2015-06" db="UniProtKB">
        <authorList>
            <consortium name="EnsemblProtists"/>
        </authorList>
    </citation>
    <scope>IDENTIFICATION</scope>
</reference>
<reference evidence="3 5" key="1">
    <citation type="journal article" date="2012" name="Nature">
        <title>Algal genomes reveal evolutionary mosaicism and the fate of nucleomorphs.</title>
        <authorList>
            <consortium name="DOE Joint Genome Institute"/>
            <person name="Curtis B.A."/>
            <person name="Tanifuji G."/>
            <person name="Burki F."/>
            <person name="Gruber A."/>
            <person name="Irimia M."/>
            <person name="Maruyama S."/>
            <person name="Arias M.C."/>
            <person name="Ball S.G."/>
            <person name="Gile G.H."/>
            <person name="Hirakawa Y."/>
            <person name="Hopkins J.F."/>
            <person name="Kuo A."/>
            <person name="Rensing S.A."/>
            <person name="Schmutz J."/>
            <person name="Symeonidi A."/>
            <person name="Elias M."/>
            <person name="Eveleigh R.J."/>
            <person name="Herman E.K."/>
            <person name="Klute M.J."/>
            <person name="Nakayama T."/>
            <person name="Obornik M."/>
            <person name="Reyes-Prieto A."/>
            <person name="Armbrust E.V."/>
            <person name="Aves S.J."/>
            <person name="Beiko R.G."/>
            <person name="Coutinho P."/>
            <person name="Dacks J.B."/>
            <person name="Durnford D.G."/>
            <person name="Fast N.M."/>
            <person name="Green B.R."/>
            <person name="Grisdale C.J."/>
            <person name="Hempel F."/>
            <person name="Henrissat B."/>
            <person name="Hoppner M.P."/>
            <person name="Ishida K."/>
            <person name="Kim E."/>
            <person name="Koreny L."/>
            <person name="Kroth P.G."/>
            <person name="Liu Y."/>
            <person name="Malik S.B."/>
            <person name="Maier U.G."/>
            <person name="McRose D."/>
            <person name="Mock T."/>
            <person name="Neilson J.A."/>
            <person name="Onodera N.T."/>
            <person name="Poole A.M."/>
            <person name="Pritham E.J."/>
            <person name="Richards T.A."/>
            <person name="Rocap G."/>
            <person name="Roy S.W."/>
            <person name="Sarai C."/>
            <person name="Schaack S."/>
            <person name="Shirato S."/>
            <person name="Slamovits C.H."/>
            <person name="Spencer D.F."/>
            <person name="Suzuki S."/>
            <person name="Worden A.Z."/>
            <person name="Zauner S."/>
            <person name="Barry K."/>
            <person name="Bell C."/>
            <person name="Bharti A.K."/>
            <person name="Crow J.A."/>
            <person name="Grimwood J."/>
            <person name="Kramer R."/>
            <person name="Lindquist E."/>
            <person name="Lucas S."/>
            <person name="Salamov A."/>
            <person name="McFadden G.I."/>
            <person name="Lane C.E."/>
            <person name="Keeling P.J."/>
            <person name="Gray M.W."/>
            <person name="Grigoriev I.V."/>
            <person name="Archibald J.M."/>
        </authorList>
    </citation>
    <scope>NUCLEOTIDE SEQUENCE</scope>
    <source>
        <strain evidence="3 5">CCMP2712</strain>
    </source>
</reference>
<dbReference type="AlphaFoldDB" id="L1JLU3"/>
<protein>
    <recommendedName>
        <fullName evidence="6">MORN repeat-containing protein 5</fullName>
    </recommendedName>
</protein>
<keyword evidence="5" id="KW-1185">Reference proteome</keyword>
<dbReference type="OrthoDB" id="437960at2759"/>
<keyword evidence="1" id="KW-0677">Repeat</keyword>
<evidence type="ECO:0000313" key="5">
    <source>
        <dbReference type="Proteomes" id="UP000011087"/>
    </source>
</evidence>
<accession>L1JLU3</accession>
<evidence type="ECO:0000313" key="4">
    <source>
        <dbReference type="EnsemblProtists" id="EKX49327"/>
    </source>
</evidence>
<gene>
    <name evidence="3" type="ORF">GUITHDRAFT_52583</name>
</gene>
<dbReference type="GeneID" id="17306057"/>
<feature type="non-terminal residue" evidence="3">
    <location>
        <position position="1"/>
    </location>
</feature>
<sequence>TGRFTDGVMEGVGTAIWPDGSSYHGDPRISGSQRHGHGTYRWPDGSSYEGDYVHDQRHGEGAAPRQAATPSRDERRSGQGLYRARSWQYSGSWREDMMDGEVT</sequence>
<dbReference type="RefSeq" id="XP_005836307.1">
    <property type="nucleotide sequence ID" value="XM_005836250.1"/>
</dbReference>
<proteinExistence type="predicted"/>
<organism evidence="3">
    <name type="scientific">Guillardia theta (strain CCMP2712)</name>
    <name type="common">Cryptophyte</name>
    <dbReference type="NCBI Taxonomy" id="905079"/>
    <lineage>
        <taxon>Eukaryota</taxon>
        <taxon>Cryptophyceae</taxon>
        <taxon>Pyrenomonadales</taxon>
        <taxon>Geminigeraceae</taxon>
        <taxon>Guillardia</taxon>
    </lineage>
</organism>
<evidence type="ECO:0000256" key="1">
    <source>
        <dbReference type="ARBA" id="ARBA00022737"/>
    </source>
</evidence>
<dbReference type="Gene3D" id="2.20.110.10">
    <property type="entry name" value="Histone H3 K4-specific methyltransferase SET7/9 N-terminal domain"/>
    <property type="match status" value="1"/>
</dbReference>
<name>L1JLU3_GUITC</name>
<dbReference type="KEGG" id="gtt:GUITHDRAFT_52583"/>
<evidence type="ECO:0008006" key="6">
    <source>
        <dbReference type="Google" id="ProtNLM"/>
    </source>
</evidence>
<dbReference type="PANTHER" id="PTHR23084">
    <property type="entry name" value="PHOSPHATIDYLINOSITOL-4-PHOSPHATE 5-KINASE RELATED"/>
    <property type="match status" value="1"/>
</dbReference>
<dbReference type="SUPFAM" id="SSF82185">
    <property type="entry name" value="Histone H3 K4-specific methyltransferase SET7/9 N-terminal domain"/>
    <property type="match status" value="1"/>
</dbReference>
<dbReference type="PANTHER" id="PTHR23084:SF179">
    <property type="entry name" value="OS10G0565000 PROTEIN"/>
    <property type="match status" value="1"/>
</dbReference>
<dbReference type="Proteomes" id="UP000011087">
    <property type="component" value="Unassembled WGS sequence"/>
</dbReference>
<dbReference type="InterPro" id="IPR003409">
    <property type="entry name" value="MORN"/>
</dbReference>